<dbReference type="CDD" id="cd00009">
    <property type="entry name" value="AAA"/>
    <property type="match status" value="1"/>
</dbReference>
<keyword evidence="2" id="KW-0067">ATP-binding</keyword>
<dbReference type="InterPro" id="IPR035965">
    <property type="entry name" value="PAS-like_dom_sf"/>
</dbReference>
<dbReference type="PROSITE" id="PS50045">
    <property type="entry name" value="SIGMA54_INTERACT_4"/>
    <property type="match status" value="1"/>
</dbReference>
<sequence length="452" mass="50079">MSQDSVPYLRALLDIVPVAVTGVDVRGLVTHWNAVATELYGIPENEILGRPLRDFFRQDDLIVLTVLETGQPVYRSYHRPRGDRHVLINARPIFQNGELLGAVASEQDITQLINLYNDLTTANFNLERLEKAVKSHGPSGAFDHIQGESPAIKEAIRMAQKVALTDATVLITGESGVGKELFARAIHAASPYHQGPFVALNCGAIPAALFESELFGYERGAFTGAEPKGNPGKLTLAKRGTLFLDEIGDLALDLQVKLLRVLQEQSYYRLGGTAPLRLEARILAATNRSLEEMMKRGSFRRDLYFRLNVISLRIPPLRQRPEDIPAITEFLMQQFAFQYGKPAPRLSPAALNVLMEYDWPGNLRELRNVVERAVILSEGDTILPADLALPPPDETGPPHFSPASAPDREDPEKQRLLQALSQAKGNKSQAARILGITRATLYSRLQRYGHSL</sequence>
<reference evidence="8" key="2">
    <citation type="submission" date="2020-01" db="EMBL/GenBank/DDBJ databases">
        <authorList>
            <person name="Hornung B."/>
        </authorList>
    </citation>
    <scope>NUCLEOTIDE SEQUENCE</scope>
    <source>
        <strain evidence="8">PacBioINE</strain>
    </source>
</reference>
<reference evidence="9" key="1">
    <citation type="submission" date="2014-11" db="EMBL/GenBank/DDBJ databases">
        <authorList>
            <person name="Hornung B.V."/>
        </authorList>
    </citation>
    <scope>NUCLEOTIDE SEQUENCE</scope>
    <source>
        <strain evidence="9">INE</strain>
    </source>
</reference>
<name>A0A8S0W332_9FIRM</name>
<dbReference type="PROSITE" id="PS50112">
    <property type="entry name" value="PAS"/>
    <property type="match status" value="1"/>
</dbReference>
<dbReference type="InterPro" id="IPR002078">
    <property type="entry name" value="Sigma_54_int"/>
</dbReference>
<dbReference type="EMBL" id="LR746496">
    <property type="protein sequence ID" value="CAA7601258.1"/>
    <property type="molecule type" value="Genomic_DNA"/>
</dbReference>
<dbReference type="InterPro" id="IPR025662">
    <property type="entry name" value="Sigma_54_int_dom_ATP-bd_1"/>
</dbReference>
<dbReference type="CDD" id="cd00130">
    <property type="entry name" value="PAS"/>
    <property type="match status" value="1"/>
</dbReference>
<evidence type="ECO:0000256" key="1">
    <source>
        <dbReference type="ARBA" id="ARBA00022741"/>
    </source>
</evidence>
<feature type="domain" description="Sigma-54 factor interaction" evidence="6">
    <location>
        <begin position="145"/>
        <end position="375"/>
    </location>
</feature>
<dbReference type="AlphaFoldDB" id="A0A8S0W332"/>
<evidence type="ECO:0000259" key="6">
    <source>
        <dbReference type="PROSITE" id="PS50045"/>
    </source>
</evidence>
<dbReference type="InterPro" id="IPR003593">
    <property type="entry name" value="AAA+_ATPase"/>
</dbReference>
<dbReference type="Gene3D" id="3.40.50.300">
    <property type="entry name" value="P-loop containing nucleotide triphosphate hydrolases"/>
    <property type="match status" value="1"/>
</dbReference>
<dbReference type="PROSITE" id="PS00675">
    <property type="entry name" value="SIGMA54_INTERACT_1"/>
    <property type="match status" value="1"/>
</dbReference>
<dbReference type="SUPFAM" id="SSF55785">
    <property type="entry name" value="PYP-like sensor domain (PAS domain)"/>
    <property type="match status" value="1"/>
</dbReference>
<gene>
    <name evidence="8" type="ORF">DEACI_1912</name>
    <name evidence="9" type="ORF">DEACI_2939</name>
</gene>
<feature type="region of interest" description="Disordered" evidence="5">
    <location>
        <begin position="386"/>
        <end position="413"/>
    </location>
</feature>
<dbReference type="Gene3D" id="1.10.8.60">
    <property type="match status" value="1"/>
</dbReference>
<dbReference type="GO" id="GO:0005524">
    <property type="term" value="F:ATP binding"/>
    <property type="evidence" value="ECO:0007669"/>
    <property type="project" value="UniProtKB-KW"/>
</dbReference>
<evidence type="ECO:0000256" key="4">
    <source>
        <dbReference type="ARBA" id="ARBA00023163"/>
    </source>
</evidence>
<dbReference type="GO" id="GO:0043565">
    <property type="term" value="F:sequence-specific DNA binding"/>
    <property type="evidence" value="ECO:0007669"/>
    <property type="project" value="InterPro"/>
</dbReference>
<feature type="domain" description="PAS" evidence="7">
    <location>
        <begin position="5"/>
        <end position="60"/>
    </location>
</feature>
<organism evidence="8">
    <name type="scientific">Acididesulfobacillus acetoxydans</name>
    <dbReference type="NCBI Taxonomy" id="1561005"/>
    <lineage>
        <taxon>Bacteria</taxon>
        <taxon>Bacillati</taxon>
        <taxon>Bacillota</taxon>
        <taxon>Clostridia</taxon>
        <taxon>Eubacteriales</taxon>
        <taxon>Peptococcaceae</taxon>
        <taxon>Acididesulfobacillus</taxon>
    </lineage>
</organism>
<dbReference type="KEGG" id="aacx:DEACI_1912"/>
<dbReference type="EMBL" id="CDGJ01000082">
    <property type="protein sequence ID" value="CEJ08463.1"/>
    <property type="molecule type" value="Genomic_DNA"/>
</dbReference>
<dbReference type="Pfam" id="PF00158">
    <property type="entry name" value="Sigma54_activat"/>
    <property type="match status" value="1"/>
</dbReference>
<dbReference type="GO" id="GO:0006355">
    <property type="term" value="P:regulation of DNA-templated transcription"/>
    <property type="evidence" value="ECO:0007669"/>
    <property type="project" value="InterPro"/>
</dbReference>
<dbReference type="InterPro" id="IPR002197">
    <property type="entry name" value="HTH_Fis"/>
</dbReference>
<dbReference type="PRINTS" id="PR01590">
    <property type="entry name" value="HTHFIS"/>
</dbReference>
<evidence type="ECO:0000256" key="2">
    <source>
        <dbReference type="ARBA" id="ARBA00022840"/>
    </source>
</evidence>
<dbReference type="InterPro" id="IPR058031">
    <property type="entry name" value="AAA_lid_NorR"/>
</dbReference>
<evidence type="ECO:0000313" key="9">
    <source>
        <dbReference type="EMBL" id="CEJ08463.1"/>
    </source>
</evidence>
<dbReference type="Gene3D" id="3.30.450.20">
    <property type="entry name" value="PAS domain"/>
    <property type="match status" value="1"/>
</dbReference>
<dbReference type="InterPro" id="IPR013767">
    <property type="entry name" value="PAS_fold"/>
</dbReference>
<keyword evidence="4" id="KW-0804">Transcription</keyword>
<dbReference type="InterPro" id="IPR009057">
    <property type="entry name" value="Homeodomain-like_sf"/>
</dbReference>
<dbReference type="Pfam" id="PF25601">
    <property type="entry name" value="AAA_lid_14"/>
    <property type="match status" value="1"/>
</dbReference>
<accession>A0A8S0W332</accession>
<dbReference type="SMART" id="SM00382">
    <property type="entry name" value="AAA"/>
    <property type="match status" value="1"/>
</dbReference>
<dbReference type="Pfam" id="PF00989">
    <property type="entry name" value="PAS"/>
    <property type="match status" value="1"/>
</dbReference>
<evidence type="ECO:0000256" key="5">
    <source>
        <dbReference type="SAM" id="MobiDB-lite"/>
    </source>
</evidence>
<keyword evidence="10" id="KW-1185">Reference proteome</keyword>
<evidence type="ECO:0000256" key="3">
    <source>
        <dbReference type="ARBA" id="ARBA00023015"/>
    </source>
</evidence>
<dbReference type="NCBIfam" id="TIGR00229">
    <property type="entry name" value="sensory_box"/>
    <property type="match status" value="1"/>
</dbReference>
<dbReference type="FunFam" id="3.40.50.300:FF:000006">
    <property type="entry name" value="DNA-binding transcriptional regulator NtrC"/>
    <property type="match status" value="1"/>
</dbReference>
<protein>
    <submittedName>
        <fullName evidence="8">RNA polymerase sigma factor 54 interaction domain protein</fullName>
    </submittedName>
    <submittedName>
        <fullName evidence="9">Signal-transduction and transcriptional-control protein</fullName>
    </submittedName>
</protein>
<dbReference type="Pfam" id="PF02954">
    <property type="entry name" value="HTH_8"/>
    <property type="match status" value="1"/>
</dbReference>
<dbReference type="InterPro" id="IPR027417">
    <property type="entry name" value="P-loop_NTPase"/>
</dbReference>
<evidence type="ECO:0000313" key="8">
    <source>
        <dbReference type="EMBL" id="CAA7601258.1"/>
    </source>
</evidence>
<keyword evidence="1" id="KW-0547">Nucleotide-binding</keyword>
<evidence type="ECO:0000313" key="10">
    <source>
        <dbReference type="Proteomes" id="UP001071230"/>
    </source>
</evidence>
<dbReference type="SUPFAM" id="SSF52540">
    <property type="entry name" value="P-loop containing nucleoside triphosphate hydrolases"/>
    <property type="match status" value="1"/>
</dbReference>
<dbReference type="InterPro" id="IPR000014">
    <property type="entry name" value="PAS"/>
</dbReference>
<dbReference type="Gene3D" id="1.10.10.60">
    <property type="entry name" value="Homeodomain-like"/>
    <property type="match status" value="1"/>
</dbReference>
<dbReference type="Proteomes" id="UP000836597">
    <property type="component" value="Chromosome"/>
</dbReference>
<dbReference type="Proteomes" id="UP001071230">
    <property type="component" value="Unassembled WGS sequence"/>
</dbReference>
<proteinExistence type="predicted"/>
<evidence type="ECO:0000259" key="7">
    <source>
        <dbReference type="PROSITE" id="PS50112"/>
    </source>
</evidence>
<dbReference type="PROSITE" id="PS00688">
    <property type="entry name" value="SIGMA54_INTERACT_3"/>
    <property type="match status" value="1"/>
</dbReference>
<dbReference type="InterPro" id="IPR025944">
    <property type="entry name" value="Sigma_54_int_dom_CS"/>
</dbReference>
<dbReference type="RefSeq" id="WP_240984815.1">
    <property type="nucleotide sequence ID" value="NZ_CDGJ01000082.1"/>
</dbReference>
<keyword evidence="3" id="KW-0805">Transcription regulation</keyword>
<dbReference type="SMART" id="SM00091">
    <property type="entry name" value="PAS"/>
    <property type="match status" value="1"/>
</dbReference>
<dbReference type="PANTHER" id="PTHR32071">
    <property type="entry name" value="TRANSCRIPTIONAL REGULATORY PROTEIN"/>
    <property type="match status" value="1"/>
</dbReference>
<dbReference type="SUPFAM" id="SSF46689">
    <property type="entry name" value="Homeodomain-like"/>
    <property type="match status" value="1"/>
</dbReference>